<dbReference type="InterPro" id="IPR051795">
    <property type="entry name" value="Glycosyl_Hydrlase_43"/>
</dbReference>
<dbReference type="InterPro" id="IPR005084">
    <property type="entry name" value="CBM6"/>
</dbReference>
<dbReference type="Gene3D" id="2.60.120.260">
    <property type="entry name" value="Galactose-binding domain-like"/>
    <property type="match status" value="2"/>
</dbReference>
<reference evidence="8 11" key="1">
    <citation type="journal article" date="2015" name="Int. J. Syst. Evol. Microbiol.">
        <title>Algibacter amylolyticus sp. nov., isolated from intertidal sediment.</title>
        <authorList>
            <person name="Zhang D.C."/>
            <person name="Wu J."/>
            <person name="Neuner K."/>
            <person name="Yao J."/>
            <person name="Margesin R."/>
        </authorList>
    </citation>
    <scope>NUCLEOTIDE SEQUENCE [LARGE SCALE GENOMIC DNA]</scope>
    <source>
        <strain evidence="8 11">RU-4-M-4</strain>
    </source>
</reference>
<proteinExistence type="inferred from homology"/>
<keyword evidence="2 5" id="KW-0732">Signal</keyword>
<dbReference type="PANTHER" id="PTHR42812">
    <property type="entry name" value="BETA-XYLOSIDASE"/>
    <property type="match status" value="1"/>
</dbReference>
<dbReference type="SMART" id="SM00606">
    <property type="entry name" value="CBD_IV"/>
    <property type="match status" value="1"/>
</dbReference>
<gene>
    <name evidence="8" type="ORF">F2B50_08115</name>
    <name evidence="9" type="ORF">FPF71_08115</name>
</gene>
<dbReference type="AlphaFoldDB" id="A0A5M7BCQ5"/>
<dbReference type="GO" id="GO:0004553">
    <property type="term" value="F:hydrolase activity, hydrolyzing O-glycosyl compounds"/>
    <property type="evidence" value="ECO:0007669"/>
    <property type="project" value="InterPro"/>
</dbReference>
<dbReference type="InterPro" id="IPR006710">
    <property type="entry name" value="Glyco_hydro_43"/>
</dbReference>
<evidence type="ECO:0000313" key="10">
    <source>
        <dbReference type="Proteomes" id="UP000315145"/>
    </source>
</evidence>
<reference evidence="8" key="3">
    <citation type="submission" date="2019-09" db="EMBL/GenBank/DDBJ databases">
        <authorList>
            <person name="Zhang D.-C."/>
        </authorList>
    </citation>
    <scope>NUCLEOTIDE SEQUENCE</scope>
    <source>
        <strain evidence="8">RU-4-M-4</strain>
    </source>
</reference>
<dbReference type="InterPro" id="IPR023296">
    <property type="entry name" value="Glyco_hydro_beta-prop_sf"/>
</dbReference>
<evidence type="ECO:0000313" key="11">
    <source>
        <dbReference type="Proteomes" id="UP000322315"/>
    </source>
</evidence>
<feature type="domain" description="CBM6" evidence="7">
    <location>
        <begin position="464"/>
        <end position="586"/>
    </location>
</feature>
<comment type="caution">
    <text evidence="8">The sequence shown here is derived from an EMBL/GenBank/DDBJ whole genome shotgun (WGS) entry which is preliminary data.</text>
</comment>
<dbReference type="Pfam" id="PF03422">
    <property type="entry name" value="CBM_6"/>
    <property type="match status" value="1"/>
</dbReference>
<dbReference type="GO" id="GO:0005975">
    <property type="term" value="P:carbohydrate metabolic process"/>
    <property type="evidence" value="ECO:0007669"/>
    <property type="project" value="InterPro"/>
</dbReference>
<dbReference type="GO" id="GO:0030246">
    <property type="term" value="F:carbohydrate binding"/>
    <property type="evidence" value="ECO:0007669"/>
    <property type="project" value="InterPro"/>
</dbReference>
<dbReference type="PANTHER" id="PTHR42812:SF14">
    <property type="entry name" value="SECRETED PROTEIN"/>
    <property type="match status" value="1"/>
</dbReference>
<feature type="signal peptide" evidence="5">
    <location>
        <begin position="1"/>
        <end position="26"/>
    </location>
</feature>
<accession>A0A5M7BCQ5</accession>
<dbReference type="InterPro" id="IPR000421">
    <property type="entry name" value="FA58C"/>
</dbReference>
<evidence type="ECO:0000256" key="4">
    <source>
        <dbReference type="ARBA" id="ARBA00023295"/>
    </source>
</evidence>
<sequence>MNSKIIKTIFLSLKLALVFAVLPLYAQVDKSPTNPGGTTTYTNVLGPRIADPWMIKMGDFYYLTGTAAPGDQAIDWTPIWKSRDMINWSGPFKAYRGTEPHYWASDAYHYRGKYHLVVTCGNSKDANKHYKFLEASSPEGPYTLVRKETNIKRLDPGIFVDTDGKSYLLSDEFTAPLSDDWTTVGTWKNTAYGEGVREGPFVIKHNNRYNVFRAWNKSPNGKKGYEMMMGYSNSIMGNYTLFPEIIYDGTHRPGHGGYTLSPDGTQMWLTGHFWDAENTSWDYRWLMIDYWGGFKTDGDPYAIAESFTENPVPSRTVINGNVATNGKPVNASDYSGDNTPAKAADSDDSTMWIPANETLPKWLEVDLSGELKIKAIETTFKTSGVYTYVVEGSYDRYGWTTIVDQSSNTNSATTYVDAVSDKDSWYRYIRITITSIPTLGSAGIKEFKIINNNDDQFIGYGDPIIIQAESFDTSSGGLNTESTTDVSGGINISNTNAGEWAQYNNITVDETGIYDIEFRVASKDHDNNWKLYDGDTLIASESVGNTNGWQYWQSVIAFDVSLSEGQHNLKLEFEDNGCNFNWIKIYKVNRMTGILSIGENKVKKKTIKMTPNPARDTVRFDVEVEGLEVYSINGKLVIKENDVNRFDTSNLKGLHIVKGITNDGFRFCEKLIVR</sequence>
<dbReference type="CDD" id="cd04080">
    <property type="entry name" value="CBM6_cellulase-like"/>
    <property type="match status" value="1"/>
</dbReference>
<dbReference type="Proteomes" id="UP000315145">
    <property type="component" value="Unassembled WGS sequence"/>
</dbReference>
<protein>
    <submittedName>
        <fullName evidence="8">Family 43 glycosylhydrolase</fullName>
    </submittedName>
</protein>
<dbReference type="RefSeq" id="WP_144116183.1">
    <property type="nucleotide sequence ID" value="NZ_JACHGE010000005.1"/>
</dbReference>
<dbReference type="InterPro" id="IPR008979">
    <property type="entry name" value="Galactose-bd-like_sf"/>
</dbReference>
<dbReference type="SUPFAM" id="SSF75005">
    <property type="entry name" value="Arabinanase/levansucrase/invertase"/>
    <property type="match status" value="1"/>
</dbReference>
<dbReference type="PROSITE" id="PS51175">
    <property type="entry name" value="CBM6"/>
    <property type="match status" value="1"/>
</dbReference>
<organism evidence="8 11">
    <name type="scientific">Algibacter amylolyticus</name>
    <dbReference type="NCBI Taxonomy" id="1608400"/>
    <lineage>
        <taxon>Bacteria</taxon>
        <taxon>Pseudomonadati</taxon>
        <taxon>Bacteroidota</taxon>
        <taxon>Flavobacteriia</taxon>
        <taxon>Flavobacteriales</taxon>
        <taxon>Flavobacteriaceae</taxon>
        <taxon>Algibacter</taxon>
    </lineage>
</organism>
<dbReference type="Gene3D" id="2.115.10.20">
    <property type="entry name" value="Glycosyl hydrolase domain, family 43"/>
    <property type="match status" value="1"/>
</dbReference>
<evidence type="ECO:0000256" key="3">
    <source>
        <dbReference type="ARBA" id="ARBA00022801"/>
    </source>
</evidence>
<dbReference type="Proteomes" id="UP000322315">
    <property type="component" value="Unassembled WGS sequence"/>
</dbReference>
<dbReference type="Pfam" id="PF00754">
    <property type="entry name" value="F5_F8_type_C"/>
    <property type="match status" value="1"/>
</dbReference>
<feature type="domain" description="F5/8 type C" evidence="6">
    <location>
        <begin position="310"/>
        <end position="452"/>
    </location>
</feature>
<keyword evidence="3 8" id="KW-0378">Hydrolase</keyword>
<keyword evidence="4" id="KW-0326">Glycosidase</keyword>
<evidence type="ECO:0000313" key="9">
    <source>
        <dbReference type="EMBL" id="TSJ77645.1"/>
    </source>
</evidence>
<dbReference type="SUPFAM" id="SSF49785">
    <property type="entry name" value="Galactose-binding domain-like"/>
    <property type="match status" value="2"/>
</dbReference>
<evidence type="ECO:0000259" key="6">
    <source>
        <dbReference type="PROSITE" id="PS50022"/>
    </source>
</evidence>
<dbReference type="Pfam" id="PF04616">
    <property type="entry name" value="Glyco_hydro_43"/>
    <property type="match status" value="1"/>
</dbReference>
<dbReference type="InterPro" id="IPR006584">
    <property type="entry name" value="Cellulose-bd_IV"/>
</dbReference>
<comment type="similarity">
    <text evidence="1">Belongs to the glycosyl hydrolase 43 family.</text>
</comment>
<evidence type="ECO:0000313" key="8">
    <source>
        <dbReference type="EMBL" id="KAA5825151.1"/>
    </source>
</evidence>
<feature type="chain" id="PRO_5024334622" evidence="5">
    <location>
        <begin position="27"/>
        <end position="674"/>
    </location>
</feature>
<dbReference type="EMBL" id="VMBF01000004">
    <property type="protein sequence ID" value="TSJ77645.1"/>
    <property type="molecule type" value="Genomic_DNA"/>
</dbReference>
<name>A0A5M7BCQ5_9FLAO</name>
<dbReference type="EMBL" id="VWRS01000004">
    <property type="protein sequence ID" value="KAA5825151.1"/>
    <property type="molecule type" value="Genomic_DNA"/>
</dbReference>
<dbReference type="PROSITE" id="PS50022">
    <property type="entry name" value="FA58C_3"/>
    <property type="match status" value="1"/>
</dbReference>
<evidence type="ECO:0000256" key="2">
    <source>
        <dbReference type="ARBA" id="ARBA00022729"/>
    </source>
</evidence>
<evidence type="ECO:0000256" key="5">
    <source>
        <dbReference type="SAM" id="SignalP"/>
    </source>
</evidence>
<dbReference type="OrthoDB" id="954626at2"/>
<evidence type="ECO:0000256" key="1">
    <source>
        <dbReference type="ARBA" id="ARBA00009865"/>
    </source>
</evidence>
<reference evidence="9 10" key="2">
    <citation type="submission" date="2019-07" db="EMBL/GenBank/DDBJ databases">
        <title>Algibacter marinivivus sp. nov., isolated from the surface of a marine red alga.</title>
        <authorList>
            <person name="Zhong X."/>
            <person name="Xu W."/>
            <person name="Zhang Y."/>
            <person name="Zhang Q."/>
            <person name="Du Z."/>
        </authorList>
    </citation>
    <scope>NUCLEOTIDE SEQUENCE [LARGE SCALE GENOMIC DNA]</scope>
    <source>
        <strain evidence="9 10">RU-4-M-4</strain>
    </source>
</reference>
<keyword evidence="10" id="KW-1185">Reference proteome</keyword>
<evidence type="ECO:0000259" key="7">
    <source>
        <dbReference type="PROSITE" id="PS51175"/>
    </source>
</evidence>